<dbReference type="AlphaFoldDB" id="A0A0A8YVZ6"/>
<feature type="region of interest" description="Disordered" evidence="1">
    <location>
        <begin position="1"/>
        <end position="38"/>
    </location>
</feature>
<accession>A0A0A8YVZ6</accession>
<evidence type="ECO:0000313" key="2">
    <source>
        <dbReference type="EMBL" id="JAD28635.1"/>
    </source>
</evidence>
<organism evidence="2">
    <name type="scientific">Arundo donax</name>
    <name type="common">Giant reed</name>
    <name type="synonym">Donax arundinaceus</name>
    <dbReference type="NCBI Taxonomy" id="35708"/>
    <lineage>
        <taxon>Eukaryota</taxon>
        <taxon>Viridiplantae</taxon>
        <taxon>Streptophyta</taxon>
        <taxon>Embryophyta</taxon>
        <taxon>Tracheophyta</taxon>
        <taxon>Spermatophyta</taxon>
        <taxon>Magnoliopsida</taxon>
        <taxon>Liliopsida</taxon>
        <taxon>Poales</taxon>
        <taxon>Poaceae</taxon>
        <taxon>PACMAD clade</taxon>
        <taxon>Arundinoideae</taxon>
        <taxon>Arundineae</taxon>
        <taxon>Arundo</taxon>
    </lineage>
</organism>
<protein>
    <submittedName>
        <fullName evidence="2">Uncharacterized protein</fullName>
    </submittedName>
</protein>
<feature type="compositionally biased region" description="Basic and acidic residues" evidence="1">
    <location>
        <begin position="19"/>
        <end position="38"/>
    </location>
</feature>
<proteinExistence type="predicted"/>
<dbReference type="EMBL" id="GBRH01269260">
    <property type="protein sequence ID" value="JAD28635.1"/>
    <property type="molecule type" value="Transcribed_RNA"/>
</dbReference>
<reference evidence="2" key="2">
    <citation type="journal article" date="2015" name="Data Brief">
        <title>Shoot transcriptome of the giant reed, Arundo donax.</title>
        <authorList>
            <person name="Barrero R.A."/>
            <person name="Guerrero F.D."/>
            <person name="Moolhuijzen P."/>
            <person name="Goolsby J.A."/>
            <person name="Tidwell J."/>
            <person name="Bellgard S.E."/>
            <person name="Bellgard M.I."/>
        </authorList>
    </citation>
    <scope>NUCLEOTIDE SEQUENCE</scope>
    <source>
        <tissue evidence="2">Shoot tissue taken approximately 20 cm above the soil surface</tissue>
    </source>
</reference>
<feature type="compositionally biased region" description="Low complexity" evidence="1">
    <location>
        <begin position="1"/>
        <end position="12"/>
    </location>
</feature>
<name>A0A0A8YVZ6_ARUDO</name>
<evidence type="ECO:0000256" key="1">
    <source>
        <dbReference type="SAM" id="MobiDB-lite"/>
    </source>
</evidence>
<sequence length="77" mass="8311">MVAAARWTAPGATAGGARGGREGRAETRGRKEEGEMELHAADHRKLTGGLPAAQWRRPWKDQEGACALLPCWRCATL</sequence>
<reference evidence="2" key="1">
    <citation type="submission" date="2014-09" db="EMBL/GenBank/DDBJ databases">
        <authorList>
            <person name="Magalhaes I.L.F."/>
            <person name="Oliveira U."/>
            <person name="Santos F.R."/>
            <person name="Vidigal T.H.D.A."/>
            <person name="Brescovit A.D."/>
            <person name="Santos A.J."/>
        </authorList>
    </citation>
    <scope>NUCLEOTIDE SEQUENCE</scope>
    <source>
        <tissue evidence="2">Shoot tissue taken approximately 20 cm above the soil surface</tissue>
    </source>
</reference>